<accession>A0A5C4Y9F6</accession>
<comment type="caution">
    <text evidence="3">The sequence shown here is derived from an EMBL/GenBank/DDBJ whole genome shotgun (WGS) entry which is preliminary data.</text>
</comment>
<name>A0A5C4Y9F6_9DEIO</name>
<reference evidence="3 4" key="1">
    <citation type="submission" date="2019-06" db="EMBL/GenBank/DDBJ databases">
        <title>Genome sequence of Deinococcus radiopugnans ATCC 19172.</title>
        <authorList>
            <person name="Maclea K.S."/>
            <person name="Maynard C.R."/>
        </authorList>
    </citation>
    <scope>NUCLEOTIDE SEQUENCE [LARGE SCALE GENOMIC DNA]</scope>
    <source>
        <strain evidence="3 4">ATCC 19172</strain>
    </source>
</reference>
<protein>
    <submittedName>
        <fullName evidence="2">ApaG protein</fullName>
    </submittedName>
    <submittedName>
        <fullName evidence="3">Co2+/Mg2+ efflux protein ApaG</fullName>
    </submittedName>
</protein>
<keyword evidence="5" id="KW-1185">Reference proteome</keyword>
<evidence type="ECO:0000313" key="3">
    <source>
        <dbReference type="EMBL" id="TNM71668.1"/>
    </source>
</evidence>
<proteinExistence type="predicted"/>
<dbReference type="AlphaFoldDB" id="A0A5C4Y9F6"/>
<dbReference type="Proteomes" id="UP000629870">
    <property type="component" value="Unassembled WGS sequence"/>
</dbReference>
<dbReference type="Gene3D" id="2.60.40.1470">
    <property type="entry name" value="ApaG domain"/>
    <property type="match status" value="1"/>
</dbReference>
<dbReference type="Proteomes" id="UP000313988">
    <property type="component" value="Unassembled WGS sequence"/>
</dbReference>
<dbReference type="RefSeq" id="WP_139401917.1">
    <property type="nucleotide sequence ID" value="NZ_JACHEW010000001.1"/>
</dbReference>
<feature type="domain" description="ApaG" evidence="1">
    <location>
        <begin position="15"/>
        <end position="137"/>
    </location>
</feature>
<evidence type="ECO:0000313" key="2">
    <source>
        <dbReference type="EMBL" id="MBB6014916.1"/>
    </source>
</evidence>
<evidence type="ECO:0000259" key="1">
    <source>
        <dbReference type="PROSITE" id="PS51087"/>
    </source>
</evidence>
<dbReference type="SUPFAM" id="SSF110069">
    <property type="entry name" value="ApaG-like"/>
    <property type="match status" value="1"/>
</dbReference>
<evidence type="ECO:0000313" key="5">
    <source>
        <dbReference type="Proteomes" id="UP000629870"/>
    </source>
</evidence>
<gene>
    <name evidence="3" type="primary">apaG</name>
    <name evidence="3" type="ORF">FHR04_06875</name>
    <name evidence="2" type="ORF">HNQ04_000140</name>
</gene>
<dbReference type="Pfam" id="PF04379">
    <property type="entry name" value="DUF525"/>
    <property type="match status" value="1"/>
</dbReference>
<organism evidence="3 4">
    <name type="scientific">Deinococcus radiopugnans ATCC 19172</name>
    <dbReference type="NCBI Taxonomy" id="585398"/>
    <lineage>
        <taxon>Bacteria</taxon>
        <taxon>Thermotogati</taxon>
        <taxon>Deinococcota</taxon>
        <taxon>Deinococci</taxon>
        <taxon>Deinococcales</taxon>
        <taxon>Deinococcaceae</taxon>
        <taxon>Deinococcus</taxon>
    </lineage>
</organism>
<dbReference type="EMBL" id="VDMO01000006">
    <property type="protein sequence ID" value="TNM71668.1"/>
    <property type="molecule type" value="Genomic_DNA"/>
</dbReference>
<evidence type="ECO:0000313" key="4">
    <source>
        <dbReference type="Proteomes" id="UP000313988"/>
    </source>
</evidence>
<dbReference type="InterPro" id="IPR007474">
    <property type="entry name" value="ApaG_domain"/>
</dbReference>
<dbReference type="EMBL" id="JACHEW010000001">
    <property type="protein sequence ID" value="MBB6014916.1"/>
    <property type="molecule type" value="Genomic_DNA"/>
</dbReference>
<dbReference type="PANTHER" id="PTHR14289:SF16">
    <property type="entry name" value="POLYMERASE DELTA-INTERACTING PROTEIN 2"/>
    <property type="match status" value="1"/>
</dbReference>
<dbReference type="PROSITE" id="PS51087">
    <property type="entry name" value="APAG"/>
    <property type="match status" value="1"/>
</dbReference>
<sequence>MSQPPGPQRPTPTNVGPAPDIDVSVQVTHLAAQSTPERRVFTYVIRIENRSDQTWKLLARHWSIVDAHGHEIQVDGDGVVGEQPVIAPGGTFVYDSFVTVEATPGRMGGHYTMQDAWGTQVRVPVPTFMLDVPGQRTLN</sequence>
<dbReference type="OrthoDB" id="9795226at2"/>
<dbReference type="InterPro" id="IPR036767">
    <property type="entry name" value="ApaG_sf"/>
</dbReference>
<dbReference type="NCBIfam" id="NF003967">
    <property type="entry name" value="PRK05461.1"/>
    <property type="match status" value="1"/>
</dbReference>
<dbReference type="PANTHER" id="PTHR14289">
    <property type="entry name" value="F-BOX ONLY PROTEIN 3"/>
    <property type="match status" value="1"/>
</dbReference>
<dbReference type="GO" id="GO:0070987">
    <property type="term" value="P:error-free translesion synthesis"/>
    <property type="evidence" value="ECO:0007669"/>
    <property type="project" value="TreeGrafter"/>
</dbReference>
<reference evidence="2 5" key="2">
    <citation type="submission" date="2020-08" db="EMBL/GenBank/DDBJ databases">
        <title>Genomic Encyclopedia of Type Strains, Phase IV (KMG-IV): sequencing the most valuable type-strain genomes for metagenomic binning, comparative biology and taxonomic classification.</title>
        <authorList>
            <person name="Goeker M."/>
        </authorList>
    </citation>
    <scope>NUCLEOTIDE SEQUENCE [LARGE SCALE GENOMIC DNA]</scope>
    <source>
        <strain evidence="2 5">DSM 12027</strain>
    </source>
</reference>